<dbReference type="InterPro" id="IPR029063">
    <property type="entry name" value="SAM-dependent_MTases_sf"/>
</dbReference>
<proteinExistence type="predicted"/>
<keyword evidence="3" id="KW-1185">Reference proteome</keyword>
<name>A0A1I4A1N5_9BACT</name>
<dbReference type="InterPro" id="IPR050508">
    <property type="entry name" value="Methyltransf_Superfamily"/>
</dbReference>
<accession>A0A1I4A1N5</accession>
<keyword evidence="2" id="KW-0489">Methyltransferase</keyword>
<sequence>MRTNELYASPPVRKFLGPALRPGGERLTRLMLELAGPLQGALALDAGCGCGASLALLREHGARAVGLDLNASFLREAGDVDARVAQADLADLPLPDACLDLVLCECVWNLTDKERVLTEFRRVLRPGGTLALADIYARGCRSGDWPVRCCFAQATDLQTVMEQVAGAGFEIDVVEEHTELLKKTAADFVFRHGSLHGFWQAVTGDPVLAQMACDASRASKPGLFLLIGHARKIT</sequence>
<dbReference type="STRING" id="52560.SAMN04488082_1294"/>
<dbReference type="RefSeq" id="WP_092379405.1">
    <property type="nucleotide sequence ID" value="NZ_FORX01000029.1"/>
</dbReference>
<keyword evidence="2" id="KW-0808">Transferase</keyword>
<dbReference type="PANTHER" id="PTHR42912">
    <property type="entry name" value="METHYLTRANSFERASE"/>
    <property type="match status" value="1"/>
</dbReference>
<dbReference type="NCBIfam" id="NF045667">
    <property type="entry name" value="MTase_DVU1556"/>
    <property type="match status" value="1"/>
</dbReference>
<evidence type="ECO:0000313" key="2">
    <source>
        <dbReference type="EMBL" id="SFK50272.1"/>
    </source>
</evidence>
<protein>
    <submittedName>
        <fullName evidence="2">Methyltransferase domain-containing protein</fullName>
    </submittedName>
</protein>
<dbReference type="GO" id="GO:0008757">
    <property type="term" value="F:S-adenosylmethionine-dependent methyltransferase activity"/>
    <property type="evidence" value="ECO:0007669"/>
    <property type="project" value="InterPro"/>
</dbReference>
<feature type="domain" description="Methyltransferase type 11" evidence="1">
    <location>
        <begin position="44"/>
        <end position="131"/>
    </location>
</feature>
<evidence type="ECO:0000313" key="3">
    <source>
        <dbReference type="Proteomes" id="UP000198635"/>
    </source>
</evidence>
<organism evidence="2 3">
    <name type="scientific">Desulfomicrobium apsheronum</name>
    <dbReference type="NCBI Taxonomy" id="52560"/>
    <lineage>
        <taxon>Bacteria</taxon>
        <taxon>Pseudomonadati</taxon>
        <taxon>Thermodesulfobacteriota</taxon>
        <taxon>Desulfovibrionia</taxon>
        <taxon>Desulfovibrionales</taxon>
        <taxon>Desulfomicrobiaceae</taxon>
        <taxon>Desulfomicrobium</taxon>
    </lineage>
</organism>
<dbReference type="Gene3D" id="3.40.50.150">
    <property type="entry name" value="Vaccinia Virus protein VP39"/>
    <property type="match status" value="1"/>
</dbReference>
<dbReference type="OrthoDB" id="9769602at2"/>
<dbReference type="CDD" id="cd02440">
    <property type="entry name" value="AdoMet_MTases"/>
    <property type="match status" value="1"/>
</dbReference>
<dbReference type="Pfam" id="PF08241">
    <property type="entry name" value="Methyltransf_11"/>
    <property type="match status" value="1"/>
</dbReference>
<reference evidence="3" key="1">
    <citation type="submission" date="2016-10" db="EMBL/GenBank/DDBJ databases">
        <authorList>
            <person name="Varghese N."/>
            <person name="Submissions S."/>
        </authorList>
    </citation>
    <scope>NUCLEOTIDE SEQUENCE [LARGE SCALE GENOMIC DNA]</scope>
    <source>
        <strain evidence="3">DSM 5918</strain>
    </source>
</reference>
<dbReference type="GO" id="GO:0032259">
    <property type="term" value="P:methylation"/>
    <property type="evidence" value="ECO:0007669"/>
    <property type="project" value="UniProtKB-KW"/>
</dbReference>
<gene>
    <name evidence="2" type="ORF">SAMN04488082_1294</name>
</gene>
<dbReference type="SUPFAM" id="SSF53335">
    <property type="entry name" value="S-adenosyl-L-methionine-dependent methyltransferases"/>
    <property type="match status" value="1"/>
</dbReference>
<evidence type="ECO:0000259" key="1">
    <source>
        <dbReference type="Pfam" id="PF08241"/>
    </source>
</evidence>
<dbReference type="InterPro" id="IPR013216">
    <property type="entry name" value="Methyltransf_11"/>
</dbReference>
<dbReference type="AlphaFoldDB" id="A0A1I4A1N5"/>
<dbReference type="PANTHER" id="PTHR42912:SF93">
    <property type="entry name" value="N6-ADENOSINE-METHYLTRANSFERASE TMT1A"/>
    <property type="match status" value="1"/>
</dbReference>
<dbReference type="EMBL" id="FORX01000029">
    <property type="protein sequence ID" value="SFK50272.1"/>
    <property type="molecule type" value="Genomic_DNA"/>
</dbReference>
<dbReference type="Proteomes" id="UP000198635">
    <property type="component" value="Unassembled WGS sequence"/>
</dbReference>